<dbReference type="InterPro" id="IPR044817">
    <property type="entry name" value="SBP-like"/>
</dbReference>
<dbReference type="AlphaFoldDB" id="A0A394DBX0"/>
<reference evidence="12 13" key="1">
    <citation type="journal article" date="2017" name="Plant Biotechnol. J.">
        <title>A comprehensive draft genome sequence for lupin (Lupinus angustifolius), an emerging health food: insights into plant-microbe interactions and legume evolution.</title>
        <authorList>
            <person name="Hane J.K."/>
            <person name="Ming Y."/>
            <person name="Kamphuis L.G."/>
            <person name="Nelson M.N."/>
            <person name="Garg G."/>
            <person name="Atkins C.A."/>
            <person name="Bayer P.E."/>
            <person name="Bravo A."/>
            <person name="Bringans S."/>
            <person name="Cannon S."/>
            <person name="Edwards D."/>
            <person name="Foley R."/>
            <person name="Gao L.L."/>
            <person name="Harrison M.J."/>
            <person name="Huang W."/>
            <person name="Hurgobin B."/>
            <person name="Li S."/>
            <person name="Liu C.W."/>
            <person name="McGrath A."/>
            <person name="Morahan G."/>
            <person name="Murray J."/>
            <person name="Weller J."/>
            <person name="Jian J."/>
            <person name="Singh K.B."/>
        </authorList>
    </citation>
    <scope>NUCLEOTIDE SEQUENCE [LARGE SCALE GENOMIC DNA]</scope>
    <source>
        <strain evidence="13">cv. Tanjil</strain>
        <tissue evidence="12">Whole plant</tissue>
    </source>
</reference>
<keyword evidence="3 9" id="KW-0863">Zinc-finger</keyword>
<evidence type="ECO:0000313" key="13">
    <source>
        <dbReference type="Proteomes" id="UP000188354"/>
    </source>
</evidence>
<evidence type="ECO:0000256" key="6">
    <source>
        <dbReference type="ARBA" id="ARBA00023125"/>
    </source>
</evidence>
<evidence type="ECO:0000259" key="11">
    <source>
        <dbReference type="PROSITE" id="PS51141"/>
    </source>
</evidence>
<feature type="domain" description="SBP-type" evidence="11">
    <location>
        <begin position="143"/>
        <end position="220"/>
    </location>
</feature>
<keyword evidence="13" id="KW-1185">Reference proteome</keyword>
<dbReference type="GO" id="GO:0005634">
    <property type="term" value="C:nucleus"/>
    <property type="evidence" value="ECO:0007669"/>
    <property type="project" value="UniProtKB-SubCell"/>
</dbReference>
<dbReference type="PANTHER" id="PTHR31251:SF180">
    <property type="entry name" value="SBP-TYPE DOMAIN-CONTAINING PROTEIN"/>
    <property type="match status" value="1"/>
</dbReference>
<dbReference type="Gene3D" id="4.10.1100.10">
    <property type="entry name" value="Transcription factor, SBP-box domain"/>
    <property type="match status" value="1"/>
</dbReference>
<dbReference type="GO" id="GO:0008270">
    <property type="term" value="F:zinc ion binding"/>
    <property type="evidence" value="ECO:0007669"/>
    <property type="project" value="UniProtKB-KW"/>
</dbReference>
<feature type="compositionally biased region" description="Basic residues" evidence="10">
    <location>
        <begin position="212"/>
        <end position="221"/>
    </location>
</feature>
<evidence type="ECO:0000256" key="1">
    <source>
        <dbReference type="ARBA" id="ARBA00004123"/>
    </source>
</evidence>
<comment type="caution">
    <text evidence="12">The sequence shown here is derived from an EMBL/GenBank/DDBJ whole genome shotgun (WGS) entry which is preliminary data.</text>
</comment>
<dbReference type="FunFam" id="4.10.1100.10:FF:000001">
    <property type="entry name" value="Squamosa promoter-binding-like protein 14"/>
    <property type="match status" value="1"/>
</dbReference>
<feature type="region of interest" description="Disordered" evidence="10">
    <location>
        <begin position="212"/>
        <end position="231"/>
    </location>
</feature>
<keyword evidence="6" id="KW-0238">DNA-binding</keyword>
<dbReference type="Gramene" id="OIW20735">
    <property type="protein sequence ID" value="OIW20735"/>
    <property type="gene ID" value="TanjilG_21798"/>
</dbReference>
<dbReference type="Pfam" id="PF03110">
    <property type="entry name" value="SBP"/>
    <property type="match status" value="1"/>
</dbReference>
<evidence type="ECO:0000256" key="9">
    <source>
        <dbReference type="PROSITE-ProRule" id="PRU00470"/>
    </source>
</evidence>
<dbReference type="SUPFAM" id="SSF103612">
    <property type="entry name" value="SBT domain"/>
    <property type="match status" value="1"/>
</dbReference>
<accession>A0A394DBX0</accession>
<keyword evidence="4" id="KW-0862">Zinc</keyword>
<dbReference type="STRING" id="3871.A0A394DBX0"/>
<protein>
    <recommendedName>
        <fullName evidence="11">SBP-type domain-containing protein</fullName>
    </recommendedName>
</protein>
<comment type="subcellular location">
    <subcellularLocation>
        <location evidence="1">Nucleus</location>
    </subcellularLocation>
</comment>
<dbReference type="Proteomes" id="UP000188354">
    <property type="component" value="Unassembled WGS sequence"/>
</dbReference>
<evidence type="ECO:0000256" key="10">
    <source>
        <dbReference type="SAM" id="MobiDB-lite"/>
    </source>
</evidence>
<organism evidence="12 13">
    <name type="scientific">Lupinus angustifolius</name>
    <name type="common">Narrow-leaved blue lupine</name>
    <dbReference type="NCBI Taxonomy" id="3871"/>
    <lineage>
        <taxon>Eukaryota</taxon>
        <taxon>Viridiplantae</taxon>
        <taxon>Streptophyta</taxon>
        <taxon>Embryophyta</taxon>
        <taxon>Tracheophyta</taxon>
        <taxon>Spermatophyta</taxon>
        <taxon>Magnoliopsida</taxon>
        <taxon>eudicotyledons</taxon>
        <taxon>Gunneridae</taxon>
        <taxon>Pentapetalae</taxon>
        <taxon>rosids</taxon>
        <taxon>fabids</taxon>
        <taxon>Fabales</taxon>
        <taxon>Fabaceae</taxon>
        <taxon>Papilionoideae</taxon>
        <taxon>50 kb inversion clade</taxon>
        <taxon>genistoids sensu lato</taxon>
        <taxon>core genistoids</taxon>
        <taxon>Genisteae</taxon>
        <taxon>Lupinus</taxon>
    </lineage>
</organism>
<dbReference type="PROSITE" id="PS51141">
    <property type="entry name" value="ZF_SBP"/>
    <property type="match status" value="1"/>
</dbReference>
<dbReference type="GO" id="GO:0003677">
    <property type="term" value="F:DNA binding"/>
    <property type="evidence" value="ECO:0007669"/>
    <property type="project" value="UniProtKB-KW"/>
</dbReference>
<feature type="compositionally biased region" description="Polar residues" evidence="10">
    <location>
        <begin position="222"/>
        <end position="231"/>
    </location>
</feature>
<dbReference type="PANTHER" id="PTHR31251">
    <property type="entry name" value="SQUAMOSA PROMOTER-BINDING-LIKE PROTEIN 4"/>
    <property type="match status" value="1"/>
</dbReference>
<keyword evidence="8" id="KW-0539">Nucleus</keyword>
<evidence type="ECO:0000256" key="3">
    <source>
        <dbReference type="ARBA" id="ARBA00022771"/>
    </source>
</evidence>
<proteinExistence type="predicted"/>
<evidence type="ECO:0000256" key="8">
    <source>
        <dbReference type="ARBA" id="ARBA00023242"/>
    </source>
</evidence>
<sequence>MDFGGNMFCLGIRDQSGNNNSNSDGWDSWEITTSTSSKVMNAFHQITATENALAVNNSHEAAGLANSLTFLPQPHNGNGGVNHHYHRHNQPHQYGGDGSQKVHVDPHLMCLKLGKRNYFDTSGAALKDGGSGGVKTVSLTAAVPRCQVEGCHVALLNAKDYHRRHKVCEMHSKAPKVVVLGLVQRFCQQCSRFHVVSEFDDSKRSCRRRLAGHNERRRKNPHNSVTRNTASEGNMLMVEDFPYLLSAGCALSLLPSRSNSWVSPVDLSIRCRAALHELIEENRAALMARPLVPEREWHLHHQAVEDFKVQIQPDSNYFPQQMFHQTQ</sequence>
<dbReference type="InterPro" id="IPR036893">
    <property type="entry name" value="SBP_sf"/>
</dbReference>
<feature type="region of interest" description="Disordered" evidence="10">
    <location>
        <begin position="70"/>
        <end position="99"/>
    </location>
</feature>
<name>A0A394DBX0_LUPAN</name>
<dbReference type="InterPro" id="IPR004333">
    <property type="entry name" value="SBP_dom"/>
</dbReference>
<evidence type="ECO:0000256" key="4">
    <source>
        <dbReference type="ARBA" id="ARBA00022833"/>
    </source>
</evidence>
<evidence type="ECO:0000256" key="7">
    <source>
        <dbReference type="ARBA" id="ARBA00023163"/>
    </source>
</evidence>
<dbReference type="EMBL" id="MLAU01014259">
    <property type="protein sequence ID" value="OIW20735.1"/>
    <property type="molecule type" value="Genomic_DNA"/>
</dbReference>
<keyword evidence="2" id="KW-0479">Metal-binding</keyword>
<evidence type="ECO:0000256" key="2">
    <source>
        <dbReference type="ARBA" id="ARBA00022723"/>
    </source>
</evidence>
<gene>
    <name evidence="12" type="ORF">TanjilG_21798</name>
</gene>
<evidence type="ECO:0000256" key="5">
    <source>
        <dbReference type="ARBA" id="ARBA00023015"/>
    </source>
</evidence>
<keyword evidence="5" id="KW-0805">Transcription regulation</keyword>
<keyword evidence="7" id="KW-0804">Transcription</keyword>
<evidence type="ECO:0000313" key="12">
    <source>
        <dbReference type="EMBL" id="OIW20735.1"/>
    </source>
</evidence>